<evidence type="ECO:0000259" key="2">
    <source>
        <dbReference type="PROSITE" id="PS50022"/>
    </source>
</evidence>
<accession>Q46T57</accession>
<proteinExistence type="predicted"/>
<dbReference type="HOGENOM" id="CLU_1238528_0_0_4"/>
<dbReference type="EMBL" id="CP000091">
    <property type="protein sequence ID" value="AAZ63677.1"/>
    <property type="molecule type" value="Genomic_DNA"/>
</dbReference>
<dbReference type="InterPro" id="IPR000421">
    <property type="entry name" value="FA58C"/>
</dbReference>
<dbReference type="AlphaFoldDB" id="Q46T57"/>
<feature type="region of interest" description="Disordered" evidence="1">
    <location>
        <begin position="96"/>
        <end position="117"/>
    </location>
</feature>
<name>Q46T57_CUPPJ</name>
<feature type="domain" description="F5/8 type C" evidence="2">
    <location>
        <begin position="79"/>
        <end position="220"/>
    </location>
</feature>
<reference evidence="3" key="1">
    <citation type="submission" date="2005-08" db="EMBL/GenBank/DDBJ databases">
        <title>Complete sequence of chromosome 2 of Ralstonia eutropha JMP134.</title>
        <authorList>
            <person name="Copeland A."/>
            <person name="Lucas S."/>
            <person name="Lapidus A."/>
            <person name="Barry K."/>
            <person name="Detter J.C."/>
            <person name="Glavina T."/>
            <person name="Hammon N."/>
            <person name="Israni S."/>
            <person name="Pitluck S."/>
            <person name="Goltsman E."/>
            <person name="Martinez M."/>
            <person name="Schmutz J."/>
            <person name="Larimer F."/>
            <person name="Land M."/>
            <person name="Lykidis A."/>
            <person name="Richardson P."/>
        </authorList>
    </citation>
    <scope>NUCLEOTIDE SEQUENCE [LARGE SCALE GENOMIC DNA]</scope>
    <source>
        <strain evidence="3">JMP134</strain>
    </source>
</reference>
<dbReference type="eggNOG" id="COG3669">
    <property type="taxonomic scope" value="Bacteria"/>
</dbReference>
<dbReference type="InterPro" id="IPR008979">
    <property type="entry name" value="Galactose-bd-like_sf"/>
</dbReference>
<organism evidence="3">
    <name type="scientific">Cupriavidus pinatubonensis (strain JMP 134 / LMG 1197)</name>
    <name type="common">Cupriavidus necator (strain JMP 134)</name>
    <dbReference type="NCBI Taxonomy" id="264198"/>
    <lineage>
        <taxon>Bacteria</taxon>
        <taxon>Pseudomonadati</taxon>
        <taxon>Pseudomonadota</taxon>
        <taxon>Betaproteobacteria</taxon>
        <taxon>Burkholderiales</taxon>
        <taxon>Burkholderiaceae</taxon>
        <taxon>Cupriavidus</taxon>
    </lineage>
</organism>
<dbReference type="KEGG" id="reu:Reut_B4324"/>
<dbReference type="Pfam" id="PF00754">
    <property type="entry name" value="F5_F8_type_C"/>
    <property type="match status" value="1"/>
</dbReference>
<dbReference type="SUPFAM" id="SSF49785">
    <property type="entry name" value="Galactose-binding domain-like"/>
    <property type="match status" value="1"/>
</dbReference>
<dbReference type="PROSITE" id="PS50022">
    <property type="entry name" value="FA58C_3"/>
    <property type="match status" value="1"/>
</dbReference>
<evidence type="ECO:0000313" key="3">
    <source>
        <dbReference type="EMBL" id="AAZ63677.1"/>
    </source>
</evidence>
<dbReference type="STRING" id="264198.Reut_B4324"/>
<evidence type="ECO:0000256" key="1">
    <source>
        <dbReference type="SAM" id="MobiDB-lite"/>
    </source>
</evidence>
<sequence>MRAGAFICLLRLLRLVHFQLCIERQRACRLDQQFARFVQRRPCMAVNAADIRRGQHRERMSLRIEDRATDIDHAERLQAFALLVAKLADVSKGATTTATSSWTRDPGYGPEMATDGDPATRWASEAPTATLTQVFAAPATIRLVQLAEYLDPTESDYRTGSYKLEAQVNGQWQAVASGSDIGASRYVSLAGPVTASALRIRVVSRDQRPLSLYTFLAVSTGNR</sequence>
<dbReference type="Gene3D" id="2.60.120.260">
    <property type="entry name" value="Galactose-binding domain-like"/>
    <property type="match status" value="1"/>
</dbReference>
<gene>
    <name evidence="3" type="ordered locus">Reut_B4324</name>
</gene>
<protein>
    <submittedName>
        <fullName evidence="3">Coagulation factor 5/8 type, C-terminal</fullName>
    </submittedName>
</protein>